<evidence type="ECO:0000313" key="9">
    <source>
        <dbReference type="Proteomes" id="UP000053831"/>
    </source>
</evidence>
<comment type="subcellular location">
    <subcellularLocation>
        <location evidence="1">Nucleus</location>
    </subcellularLocation>
</comment>
<dbReference type="EMBL" id="LGSR01000020">
    <property type="protein sequence ID" value="KOS18850.1"/>
    <property type="molecule type" value="Genomic_DNA"/>
</dbReference>
<evidence type="ECO:0000256" key="3">
    <source>
        <dbReference type="ARBA" id="ARBA00023204"/>
    </source>
</evidence>
<feature type="domain" description="Chromatin assembly factor 1 subunit A dimerization" evidence="6">
    <location>
        <begin position="297"/>
        <end position="372"/>
    </location>
</feature>
<keyword evidence="3" id="KW-0234">DNA repair</keyword>
<evidence type="ECO:0000313" key="8">
    <source>
        <dbReference type="EMBL" id="KOS18850.1"/>
    </source>
</evidence>
<protein>
    <submittedName>
        <fullName evidence="8">Chromatin assembly factor 1 subunit rlf2</fullName>
    </submittedName>
</protein>
<dbReference type="GO" id="GO:0006334">
    <property type="term" value="P:nucleosome assembly"/>
    <property type="evidence" value="ECO:0007669"/>
    <property type="project" value="TreeGrafter"/>
</dbReference>
<organism evidence="8 9">
    <name type="scientific">Escovopsis weberi</name>
    <dbReference type="NCBI Taxonomy" id="150374"/>
    <lineage>
        <taxon>Eukaryota</taxon>
        <taxon>Fungi</taxon>
        <taxon>Dikarya</taxon>
        <taxon>Ascomycota</taxon>
        <taxon>Pezizomycotina</taxon>
        <taxon>Sordariomycetes</taxon>
        <taxon>Hypocreomycetidae</taxon>
        <taxon>Hypocreales</taxon>
        <taxon>Hypocreaceae</taxon>
        <taxon>Escovopsis</taxon>
    </lineage>
</organism>
<dbReference type="PANTHER" id="PTHR15272:SF0">
    <property type="entry name" value="CHROMATIN ASSEMBLY FACTOR 1 SUBUNIT A"/>
    <property type="match status" value="1"/>
</dbReference>
<dbReference type="PANTHER" id="PTHR15272">
    <property type="entry name" value="CHROMATIN ASSEMBLY FACTOR 1 SUBUNIT A CAF-1 SUBUNIT A"/>
    <property type="match status" value="1"/>
</dbReference>
<keyword evidence="9" id="KW-1185">Reference proteome</keyword>
<dbReference type="STRING" id="150374.A0A0M8N2W6"/>
<evidence type="ECO:0000256" key="1">
    <source>
        <dbReference type="ARBA" id="ARBA00004123"/>
    </source>
</evidence>
<evidence type="ECO:0000256" key="5">
    <source>
        <dbReference type="SAM" id="MobiDB-lite"/>
    </source>
</evidence>
<dbReference type="Pfam" id="PF21796">
    <property type="entry name" value="Cac1_C"/>
    <property type="match status" value="1"/>
</dbReference>
<reference evidence="8 9" key="1">
    <citation type="submission" date="2015-07" db="EMBL/GenBank/DDBJ databases">
        <title>The genome of the fungus Escovopsis weberi, a specialized disease agent of ant agriculture.</title>
        <authorList>
            <person name="de Man T.J."/>
            <person name="Stajich J.E."/>
            <person name="Kubicek C.P."/>
            <person name="Chenthamara K."/>
            <person name="Atanasova L."/>
            <person name="Druzhinina I.S."/>
            <person name="Birnbaum S."/>
            <person name="Barribeau S.M."/>
            <person name="Teiling C."/>
            <person name="Suen G."/>
            <person name="Currie C."/>
            <person name="Gerardo N.M."/>
        </authorList>
    </citation>
    <scope>NUCLEOTIDE SEQUENCE [LARGE SCALE GENOMIC DNA]</scope>
</reference>
<dbReference type="AlphaFoldDB" id="A0A0M8N2W6"/>
<dbReference type="InterPro" id="IPR048800">
    <property type="entry name" value="Cac1-like_C"/>
</dbReference>
<evidence type="ECO:0000256" key="4">
    <source>
        <dbReference type="ARBA" id="ARBA00023242"/>
    </source>
</evidence>
<evidence type="ECO:0000259" key="7">
    <source>
        <dbReference type="Pfam" id="PF21796"/>
    </source>
</evidence>
<accession>A0A0M8N2W6</accession>
<sequence>MPLLEVSPNIKDLEPASRKRSHDEFSDGLRGEEAAQGDRHQDTMPKASAKDISATMNTMTLSVKRKRLTGAEKEARDRELAEQKKIRDQQLAEKAALKAAEKAKLEEAKAARARERDEKRKKKEEEQQRLQEEKDRKARSQKTLGSFFKIPSTSKKTNGEVAPKASSPAKSDAAAAASIERAPSAYSTMFKPFFVKENTRLAPILHQMGRATQDAKSRDLDGFILRAQRGGGPLEFRPRELLGLAGVSACRGRHHRPVKHIMDWAYRESQHPGATGAAEAKRISDQVREQLRRIPVKVISFSQDVRPPYYGTQTLKTFSLGKTNMERLARRSTSRRLPLDYDYDSEAEWQEEEGEDVDVDDDEEELDDEDDMDGFLDDSEDTGLTRRVFGNTMEPECTGICFEDENQIGPNASIYDNKMEFMLDNLKEQCIDPFSTQYWEAEPVPVRTKQSRAVRAEAETKAAGGAGASAPQAPANAFAALQGAGHAPAPTTKLVKAELLNDFKQAILDNKALSKVGIIDIIFHQFRDSVSRAEVKNTLEVVAEKKGVGRLKEWELRPGHEIVM</sequence>
<keyword evidence="4" id="KW-0539">Nucleus</keyword>
<feature type="region of interest" description="Disordered" evidence="5">
    <location>
        <begin position="341"/>
        <end position="382"/>
    </location>
</feature>
<dbReference type="GO" id="GO:0033186">
    <property type="term" value="C:CAF-1 complex"/>
    <property type="evidence" value="ECO:0007669"/>
    <property type="project" value="TreeGrafter"/>
</dbReference>
<dbReference type="GO" id="GO:0005634">
    <property type="term" value="C:nucleus"/>
    <property type="evidence" value="ECO:0007669"/>
    <property type="project" value="UniProtKB-SubCell"/>
</dbReference>
<dbReference type="OrthoDB" id="79480at2759"/>
<feature type="compositionally biased region" description="Basic and acidic residues" evidence="5">
    <location>
        <begin position="69"/>
        <end position="138"/>
    </location>
</feature>
<name>A0A0M8N2W6_ESCWE</name>
<proteinExistence type="predicted"/>
<dbReference type="InterPro" id="IPR022043">
    <property type="entry name" value="CAF1A_DD"/>
</dbReference>
<dbReference type="Pfam" id="PF12253">
    <property type="entry name" value="CAF1A_dimeriz"/>
    <property type="match status" value="1"/>
</dbReference>
<feature type="compositionally biased region" description="Acidic residues" evidence="5">
    <location>
        <begin position="341"/>
        <end position="381"/>
    </location>
</feature>
<feature type="domain" description="Chromatin assembly factor 1 subunit Cac1-like C-terminal" evidence="7">
    <location>
        <begin position="500"/>
        <end position="556"/>
    </location>
</feature>
<evidence type="ECO:0000256" key="2">
    <source>
        <dbReference type="ARBA" id="ARBA00022763"/>
    </source>
</evidence>
<dbReference type="Proteomes" id="UP000053831">
    <property type="component" value="Unassembled WGS sequence"/>
</dbReference>
<gene>
    <name evidence="8" type="ORF">ESCO_000675</name>
</gene>
<comment type="caution">
    <text evidence="8">The sequence shown here is derived from an EMBL/GenBank/DDBJ whole genome shotgun (WGS) entry which is preliminary data.</text>
</comment>
<feature type="region of interest" description="Disordered" evidence="5">
    <location>
        <begin position="1"/>
        <end position="170"/>
    </location>
</feature>
<feature type="compositionally biased region" description="Basic and acidic residues" evidence="5">
    <location>
        <begin position="11"/>
        <end position="43"/>
    </location>
</feature>
<keyword evidence="2" id="KW-0227">DNA damage</keyword>
<evidence type="ECO:0000259" key="6">
    <source>
        <dbReference type="Pfam" id="PF12253"/>
    </source>
</evidence>
<dbReference type="GO" id="GO:0006281">
    <property type="term" value="P:DNA repair"/>
    <property type="evidence" value="ECO:0007669"/>
    <property type="project" value="UniProtKB-KW"/>
</dbReference>